<dbReference type="HOGENOM" id="CLU_3364213_0_0_9"/>
<evidence type="ECO:0000313" key="2">
    <source>
        <dbReference type="Proteomes" id="UP000002730"/>
    </source>
</evidence>
<sequence length="35" mass="4349">MLILNTVLFKDEYDVYTYTEVIINIKYYIILRLDF</sequence>
<dbReference type="KEGG" id="ccb:Clocel_2324"/>
<dbReference type="EMBL" id="CP002160">
    <property type="protein sequence ID" value="ADL52043.1"/>
    <property type="molecule type" value="Genomic_DNA"/>
</dbReference>
<organism evidence="1 2">
    <name type="scientific">Clostridium cellulovorans (strain ATCC 35296 / DSM 3052 / OCM 3 / 743B)</name>
    <dbReference type="NCBI Taxonomy" id="573061"/>
    <lineage>
        <taxon>Bacteria</taxon>
        <taxon>Bacillati</taxon>
        <taxon>Bacillota</taxon>
        <taxon>Clostridia</taxon>
        <taxon>Eubacteriales</taxon>
        <taxon>Clostridiaceae</taxon>
        <taxon>Clostridium</taxon>
    </lineage>
</organism>
<evidence type="ECO:0000313" key="1">
    <source>
        <dbReference type="EMBL" id="ADL52043.1"/>
    </source>
</evidence>
<accession>D9SP78</accession>
<dbReference type="AlphaFoldDB" id="D9SP78"/>
<gene>
    <name evidence="1" type="ordered locus">Clocel_2324</name>
</gene>
<proteinExistence type="predicted"/>
<name>D9SP78_CLOC7</name>
<keyword evidence="2" id="KW-1185">Reference proteome</keyword>
<dbReference type="Proteomes" id="UP000002730">
    <property type="component" value="Chromosome"/>
</dbReference>
<protein>
    <submittedName>
        <fullName evidence="1">Uncharacterized protein</fullName>
    </submittedName>
</protein>
<reference evidence="1 2" key="1">
    <citation type="submission" date="2010-08" db="EMBL/GenBank/DDBJ databases">
        <title>Complete sequence of Clostridium cellulovorans 743B.</title>
        <authorList>
            <consortium name="US DOE Joint Genome Institute"/>
            <person name="Lucas S."/>
            <person name="Copeland A."/>
            <person name="Lapidus A."/>
            <person name="Cheng J.-F."/>
            <person name="Bruce D."/>
            <person name="Goodwin L."/>
            <person name="Pitluck S."/>
            <person name="Chertkov O."/>
            <person name="Detter J.C."/>
            <person name="Han C."/>
            <person name="Tapia R."/>
            <person name="Land M."/>
            <person name="Hauser L."/>
            <person name="Chang Y.-J."/>
            <person name="Jeffries C."/>
            <person name="Kyrpides N."/>
            <person name="Ivanova N."/>
            <person name="Mikhailova N."/>
            <person name="Hemme C.L."/>
            <person name="Woyke T."/>
        </authorList>
    </citation>
    <scope>NUCLEOTIDE SEQUENCE [LARGE SCALE GENOMIC DNA]</scope>
    <source>
        <strain evidence="2">ATCC 35296 / DSM 3052 / OCM 3 / 743B</strain>
    </source>
</reference>